<evidence type="ECO:0000256" key="17">
    <source>
        <dbReference type="PIRNR" id="PIRNR000007"/>
    </source>
</evidence>
<dbReference type="InterPro" id="IPR050597">
    <property type="entry name" value="Cytochrome_c_Oxidase_Subunit"/>
</dbReference>
<dbReference type="InterPro" id="IPR036909">
    <property type="entry name" value="Cyt_c-like_dom_sf"/>
</dbReference>
<sequence>MTTTNPSSEASAARGRRGALARFGRRPVAGSPAAAAQARRRSKQRRRLANVAGLMAALVLTGVGYSALAPGASAADESTGNPSNAVEAGRDLYVRSCISCHGSNLQGVEDRGPSLIGVGEAAVYFQVHTGRMPLVRQEAQAPARPPVFSEEEIDQLMAYIQANGGGPTLPSGDLRSGDLAAGGELFRLNCAQCHNFTGQGGALSSGKRAPSLTESNDLTIYSAMLSGPGNMPVFGDNQLTPEEKRSIITYVQTVQAQADPGGAGVGRVGPVAEGLVIWVAGIGALLFGIFWMGTKA</sequence>
<evidence type="ECO:0000256" key="1">
    <source>
        <dbReference type="ARBA" id="ARBA00004651"/>
    </source>
</evidence>
<proteinExistence type="predicted"/>
<evidence type="ECO:0000256" key="5">
    <source>
        <dbReference type="ARBA" id="ARBA00022475"/>
    </source>
</evidence>
<feature type="region of interest" description="Disordered" evidence="20">
    <location>
        <begin position="1"/>
        <end position="42"/>
    </location>
</feature>
<dbReference type="Gene3D" id="1.10.760.10">
    <property type="entry name" value="Cytochrome c-like domain"/>
    <property type="match status" value="2"/>
</dbReference>
<dbReference type="Proteomes" id="UP000321490">
    <property type="component" value="Unassembled WGS sequence"/>
</dbReference>
<keyword evidence="12 17" id="KW-0249">Electron transport</keyword>
<dbReference type="PIRSF" id="PIRSF000007">
    <property type="entry name" value="Ubiq_cycred_cyc"/>
    <property type="match status" value="1"/>
</dbReference>
<dbReference type="EMBL" id="VLKF01000001">
    <property type="protein sequence ID" value="TWH72307.1"/>
    <property type="molecule type" value="Genomic_DNA"/>
</dbReference>
<evidence type="ECO:0000256" key="13">
    <source>
        <dbReference type="ARBA" id="ARBA00022989"/>
    </source>
</evidence>
<feature type="binding site" description="covalent" evidence="18">
    <location>
        <position position="97"/>
    </location>
    <ligand>
        <name>heme c</name>
        <dbReference type="ChEBI" id="CHEBI:61717"/>
        <label>1</label>
    </ligand>
</feature>
<dbReference type="InterPro" id="IPR009056">
    <property type="entry name" value="Cyt_c-like_dom"/>
</dbReference>
<name>A0A562IMR2_9ACTN</name>
<keyword evidence="4 17" id="KW-0813">Transport</keyword>
<evidence type="ECO:0000256" key="6">
    <source>
        <dbReference type="ARBA" id="ARBA00022617"/>
    </source>
</evidence>
<keyword evidence="5 17" id="KW-1003">Cell membrane</keyword>
<keyword evidence="8 17" id="KW-0812">Transmembrane</keyword>
<evidence type="ECO:0000256" key="20">
    <source>
        <dbReference type="SAM" id="MobiDB-lite"/>
    </source>
</evidence>
<dbReference type="PROSITE" id="PS51007">
    <property type="entry name" value="CYTC"/>
    <property type="match status" value="2"/>
</dbReference>
<feature type="domain" description="Cytochrome c" evidence="21">
    <location>
        <begin position="84"/>
        <end position="164"/>
    </location>
</feature>
<feature type="domain" description="Cytochrome c" evidence="21">
    <location>
        <begin position="177"/>
        <end position="255"/>
    </location>
</feature>
<dbReference type="GO" id="GO:0020037">
    <property type="term" value="F:heme binding"/>
    <property type="evidence" value="ECO:0007669"/>
    <property type="project" value="UniProtKB-UniRule"/>
</dbReference>
<comment type="subcellular location">
    <subcellularLocation>
        <location evidence="1 17">Cell membrane</location>
        <topology evidence="1 17">Multi-pass membrane protein</topology>
    </subcellularLocation>
</comment>
<evidence type="ECO:0000256" key="4">
    <source>
        <dbReference type="ARBA" id="ARBA00022448"/>
    </source>
</evidence>
<dbReference type="EC" id="7.1.1.8" evidence="2 17"/>
<feature type="binding site" description="covalent" evidence="18">
    <location>
        <position position="193"/>
    </location>
    <ligand>
        <name>heme c</name>
        <dbReference type="ChEBI" id="CHEBI:61717"/>
        <label>2</label>
    </ligand>
</feature>
<dbReference type="SUPFAM" id="SSF46626">
    <property type="entry name" value="Cytochrome c"/>
    <property type="match status" value="2"/>
</dbReference>
<comment type="catalytic activity">
    <reaction evidence="16 17">
        <text>a quinol + 2 Fe(III)-[cytochrome c](out) = a quinone + 2 Fe(II)-[cytochrome c](out) + 2 H(+)(out)</text>
        <dbReference type="Rhea" id="RHEA:11484"/>
        <dbReference type="Rhea" id="RHEA-COMP:10350"/>
        <dbReference type="Rhea" id="RHEA-COMP:14399"/>
        <dbReference type="ChEBI" id="CHEBI:15378"/>
        <dbReference type="ChEBI" id="CHEBI:24646"/>
        <dbReference type="ChEBI" id="CHEBI:29033"/>
        <dbReference type="ChEBI" id="CHEBI:29034"/>
        <dbReference type="ChEBI" id="CHEBI:132124"/>
        <dbReference type="EC" id="7.1.1.8"/>
    </reaction>
</comment>
<protein>
    <recommendedName>
        <fullName evidence="3 17">Cytochrome bc1 complex cytochrome c subunit</fullName>
        <ecNumber evidence="2 17">7.1.1.8</ecNumber>
    </recommendedName>
</protein>
<dbReference type="GO" id="GO:0008121">
    <property type="term" value="F:quinol-cytochrome-c reductase activity"/>
    <property type="evidence" value="ECO:0007669"/>
    <property type="project" value="UniProtKB-UniRule"/>
</dbReference>
<dbReference type="PANTHER" id="PTHR33751">
    <property type="entry name" value="CBB3-TYPE CYTOCHROME C OXIDASE SUBUNIT FIXP"/>
    <property type="match status" value="1"/>
</dbReference>
<keyword evidence="15 17" id="KW-0472">Membrane</keyword>
<evidence type="ECO:0000313" key="22">
    <source>
        <dbReference type="EMBL" id="TWH72307.1"/>
    </source>
</evidence>
<feature type="compositionally biased region" description="Basic residues" evidence="20">
    <location>
        <begin position="14"/>
        <end position="25"/>
    </location>
</feature>
<dbReference type="AlphaFoldDB" id="A0A562IMR2"/>
<dbReference type="GO" id="GO:0005506">
    <property type="term" value="F:iron ion binding"/>
    <property type="evidence" value="ECO:0007669"/>
    <property type="project" value="UniProtKB-UniRule"/>
</dbReference>
<dbReference type="InterPro" id="IPR009152">
    <property type="entry name" value="bc1_cytC-su"/>
</dbReference>
<feature type="binding site" description="covalent" evidence="18">
    <location>
        <position position="190"/>
    </location>
    <ligand>
        <name>heme c</name>
        <dbReference type="ChEBI" id="CHEBI:61717"/>
        <label>2</label>
    </ligand>
</feature>
<evidence type="ECO:0000313" key="23">
    <source>
        <dbReference type="Proteomes" id="UP000321490"/>
    </source>
</evidence>
<feature type="compositionally biased region" description="Low complexity" evidence="20">
    <location>
        <begin position="26"/>
        <end position="37"/>
    </location>
</feature>
<dbReference type="Pfam" id="PF13442">
    <property type="entry name" value="Cytochrome_CBB3"/>
    <property type="match status" value="2"/>
</dbReference>
<keyword evidence="14 17" id="KW-0408">Iron</keyword>
<keyword evidence="23" id="KW-1185">Reference proteome</keyword>
<evidence type="ECO:0000256" key="3">
    <source>
        <dbReference type="ARBA" id="ARBA00017819"/>
    </source>
</evidence>
<evidence type="ECO:0000259" key="21">
    <source>
        <dbReference type="PROSITE" id="PS51007"/>
    </source>
</evidence>
<feature type="transmembrane region" description="Helical" evidence="17">
    <location>
        <begin position="275"/>
        <end position="293"/>
    </location>
</feature>
<evidence type="ECO:0000256" key="16">
    <source>
        <dbReference type="ARBA" id="ARBA00029351"/>
    </source>
</evidence>
<comment type="subunit">
    <text evidence="17">The cytochrome bc1 complex is composed of a cytochrome b (QcrB), the Rieske iron-sulfur protein (QcrA) and a diheme cytochrome c (QcrC) subunit.</text>
</comment>
<feature type="binding site" description="axial binding residue" evidence="19">
    <location>
        <position position="194"/>
    </location>
    <ligand>
        <name>heme c</name>
        <dbReference type="ChEBI" id="CHEBI:61717"/>
        <label>2</label>
    </ligand>
    <ligandPart>
        <name>Fe</name>
        <dbReference type="ChEBI" id="CHEBI:18248"/>
    </ligandPart>
</feature>
<evidence type="ECO:0000256" key="11">
    <source>
        <dbReference type="ARBA" id="ARBA00022967"/>
    </source>
</evidence>
<evidence type="ECO:0000256" key="9">
    <source>
        <dbReference type="ARBA" id="ARBA00022723"/>
    </source>
</evidence>
<feature type="binding site" description="covalent" evidence="18">
    <location>
        <position position="100"/>
    </location>
    <ligand>
        <name>heme c</name>
        <dbReference type="ChEBI" id="CHEBI:61717"/>
        <label>1</label>
    </ligand>
</feature>
<evidence type="ECO:0000256" key="18">
    <source>
        <dbReference type="PIRSR" id="PIRSR000007-50"/>
    </source>
</evidence>
<evidence type="ECO:0000256" key="2">
    <source>
        <dbReference type="ARBA" id="ARBA00012951"/>
    </source>
</evidence>
<evidence type="ECO:0000256" key="12">
    <source>
        <dbReference type="ARBA" id="ARBA00022982"/>
    </source>
</evidence>
<evidence type="ECO:0000256" key="14">
    <source>
        <dbReference type="ARBA" id="ARBA00023004"/>
    </source>
</evidence>
<keyword evidence="13 17" id="KW-1133">Transmembrane helix</keyword>
<dbReference type="PANTHER" id="PTHR33751:SF13">
    <property type="entry name" value="CYTOCHROME BC1 COMPLEX CYTOCHROME C SUBUNIT"/>
    <property type="match status" value="1"/>
</dbReference>
<evidence type="ECO:0000256" key="7">
    <source>
        <dbReference type="ARBA" id="ARBA00022660"/>
    </source>
</evidence>
<keyword evidence="9 17" id="KW-0479">Metal-binding</keyword>
<evidence type="ECO:0000256" key="15">
    <source>
        <dbReference type="ARBA" id="ARBA00023136"/>
    </source>
</evidence>
<evidence type="ECO:0000256" key="19">
    <source>
        <dbReference type="PIRSR" id="PIRSR000007-51"/>
    </source>
</evidence>
<organism evidence="22 23">
    <name type="scientific">Modestobacter roseus</name>
    <dbReference type="NCBI Taxonomy" id="1181884"/>
    <lineage>
        <taxon>Bacteria</taxon>
        <taxon>Bacillati</taxon>
        <taxon>Actinomycetota</taxon>
        <taxon>Actinomycetes</taxon>
        <taxon>Geodermatophilales</taxon>
        <taxon>Geodermatophilaceae</taxon>
        <taxon>Modestobacter</taxon>
    </lineage>
</organism>
<gene>
    <name evidence="22" type="ORF">JD78_00818</name>
</gene>
<dbReference type="RefSeq" id="WP_153357147.1">
    <property type="nucleotide sequence ID" value="NZ_JABGDC010000007.1"/>
</dbReference>
<feature type="binding site" description="axial binding residue" evidence="19">
    <location>
        <position position="101"/>
    </location>
    <ligand>
        <name>heme c</name>
        <dbReference type="ChEBI" id="CHEBI:61717"/>
        <label>1</label>
    </ligand>
    <ligandPart>
        <name>Fe</name>
        <dbReference type="ChEBI" id="CHEBI:18248"/>
    </ligandPart>
</feature>
<comment type="caution">
    <text evidence="22">The sequence shown here is derived from an EMBL/GenBank/DDBJ whole genome shotgun (WGS) entry which is preliminary data.</text>
</comment>
<keyword evidence="10" id="KW-0677">Repeat</keyword>
<dbReference type="OrthoDB" id="9811281at2"/>
<evidence type="ECO:0000256" key="10">
    <source>
        <dbReference type="ARBA" id="ARBA00022737"/>
    </source>
</evidence>
<comment type="PTM">
    <text evidence="18">Binds 2 heme c groups covalently per subunit.</text>
</comment>
<dbReference type="GO" id="GO:0005886">
    <property type="term" value="C:plasma membrane"/>
    <property type="evidence" value="ECO:0007669"/>
    <property type="project" value="UniProtKB-SubCell"/>
</dbReference>
<accession>A0A562IMR2</accession>
<keyword evidence="6 17" id="KW-0349">Heme</keyword>
<feature type="transmembrane region" description="Helical" evidence="17">
    <location>
        <begin position="48"/>
        <end position="68"/>
    </location>
</feature>
<reference evidence="22 23" key="1">
    <citation type="submission" date="2019-07" db="EMBL/GenBank/DDBJ databases">
        <title>R&amp;d 2014.</title>
        <authorList>
            <person name="Klenk H.-P."/>
        </authorList>
    </citation>
    <scope>NUCLEOTIDE SEQUENCE [LARGE SCALE GENOMIC DNA]</scope>
    <source>
        <strain evidence="22 23">DSM 45764</strain>
    </source>
</reference>
<evidence type="ECO:0000256" key="8">
    <source>
        <dbReference type="ARBA" id="ARBA00022692"/>
    </source>
</evidence>
<keyword evidence="11 17" id="KW-1278">Translocase</keyword>
<keyword evidence="7 17" id="KW-0679">Respiratory chain</keyword>